<gene>
    <name evidence="1" type="ORF">GVT53_19445</name>
</gene>
<organism evidence="1 2">
    <name type="scientific">Flagellimonas oceani</name>
    <dbReference type="NCBI Taxonomy" id="2698672"/>
    <lineage>
        <taxon>Bacteria</taxon>
        <taxon>Pseudomonadati</taxon>
        <taxon>Bacteroidota</taxon>
        <taxon>Flavobacteriia</taxon>
        <taxon>Flavobacteriales</taxon>
        <taxon>Flavobacteriaceae</taxon>
        <taxon>Flagellimonas</taxon>
    </lineage>
</organism>
<reference evidence="1 2" key="1">
    <citation type="submission" date="2020-02" db="EMBL/GenBank/DDBJ databases">
        <title>Complete genome of Muricauda sp. 501str8.</title>
        <authorList>
            <person name="Dong B."/>
            <person name="Zhu S."/>
            <person name="Yang J."/>
            <person name="Chen J."/>
        </authorList>
    </citation>
    <scope>NUCLEOTIDE SEQUENCE [LARGE SCALE GENOMIC DNA]</scope>
    <source>
        <strain evidence="1 2">501str8</strain>
    </source>
</reference>
<dbReference type="AlphaFoldDB" id="A0A6G7J7C0"/>
<sequence>MRIYDYLALSKEEQWETLWNNAVYVASFRSIDCCFQLYAMDRFFIELELCTQHGSILNMGVFVHGKKMDKYTDTVYQDILGFL</sequence>
<dbReference type="EMBL" id="CP049616">
    <property type="protein sequence ID" value="QII46763.1"/>
    <property type="molecule type" value="Genomic_DNA"/>
</dbReference>
<keyword evidence="2" id="KW-1185">Reference proteome</keyword>
<dbReference type="Proteomes" id="UP000502928">
    <property type="component" value="Chromosome"/>
</dbReference>
<evidence type="ECO:0000313" key="1">
    <source>
        <dbReference type="EMBL" id="QII46763.1"/>
    </source>
</evidence>
<dbReference type="KEGG" id="mut:GVT53_19445"/>
<proteinExistence type="predicted"/>
<protein>
    <submittedName>
        <fullName evidence="1">Uncharacterized protein</fullName>
    </submittedName>
</protein>
<accession>A0A6G7J7C0</accession>
<evidence type="ECO:0000313" key="2">
    <source>
        <dbReference type="Proteomes" id="UP000502928"/>
    </source>
</evidence>
<dbReference type="RefSeq" id="WP_166250133.1">
    <property type="nucleotide sequence ID" value="NZ_CP049616.1"/>
</dbReference>
<name>A0A6G7J7C0_9FLAO</name>